<feature type="region of interest" description="Disordered" evidence="1">
    <location>
        <begin position="1"/>
        <end position="93"/>
    </location>
</feature>
<evidence type="ECO:0000313" key="2">
    <source>
        <dbReference type="EMBL" id="KAG0140836.1"/>
    </source>
</evidence>
<feature type="region of interest" description="Disordered" evidence="1">
    <location>
        <begin position="191"/>
        <end position="243"/>
    </location>
</feature>
<feature type="compositionally biased region" description="Low complexity" evidence="1">
    <location>
        <begin position="426"/>
        <end position="436"/>
    </location>
</feature>
<feature type="compositionally biased region" description="Basic residues" evidence="1">
    <location>
        <begin position="107"/>
        <end position="118"/>
    </location>
</feature>
<dbReference type="OrthoDB" id="2506949at2759"/>
<evidence type="ECO:0000256" key="1">
    <source>
        <dbReference type="SAM" id="MobiDB-lite"/>
    </source>
</evidence>
<feature type="compositionally biased region" description="Polar residues" evidence="1">
    <location>
        <begin position="119"/>
        <end position="134"/>
    </location>
</feature>
<accession>A0A9P6NBR8</accession>
<feature type="compositionally biased region" description="Low complexity" evidence="1">
    <location>
        <begin position="216"/>
        <end position="226"/>
    </location>
</feature>
<feature type="compositionally biased region" description="Pro residues" evidence="1">
    <location>
        <begin position="390"/>
        <end position="399"/>
    </location>
</feature>
<sequence>MLNKDEPIHLNHNLISNNDHLRPNSPPSTRPSSSATYHHYRPTSAFSNPISDPSGPEEPWAIPRSGRFWGHDDRQSNRGKTRGSNRGGRGLINKVGLRADWEEHHRKHDYHHHHHQRRSQTPAGVSDGGNSANGWITVQPKQKTFLNTSSNNGIGHHHDTGGGGEWRHDGWEEIERESDRRSIRGRIGFYRGSNWRGGGPNHHGSNWQSGLRRPTTKSSDVSSTTPSAPPPEPVASTKASVSVPEVKAEEDEAAVALVEVTSEKAGASESEPTTTLSTPAEPESESTPVEVAVVTEVTELEEVVEAKVEPVEEDEPASTNGIVVKLPTTIKIGTIPVYPPLARSHYGLRLDEPEAEVEIEEISSGPEPVTHLGSIGGAEVLREAMSSYAPLPPPPPPHTFVPHPSHPDFFQAPPPPPHLSHHHQQHPQQQQQQQQQHHQHHHDNNPIFFAPPPPSLDQQHFLPPPPPLAFYHHPHPPPLPPLQYFDPLTGQHMVYPHPPPQLFTPHHPPPPPMITPQQQQLPSTSSESLLTISTTPGLYAPPPKSNKIRITDPQSGLERDVFNEHINNNVKSFEHRGVTYFHHQQI</sequence>
<gene>
    <name evidence="2" type="ORF">CROQUDRAFT_664626</name>
</gene>
<dbReference type="Proteomes" id="UP000886653">
    <property type="component" value="Unassembled WGS sequence"/>
</dbReference>
<feature type="region of interest" description="Disordered" evidence="1">
    <location>
        <begin position="262"/>
        <end position="288"/>
    </location>
</feature>
<evidence type="ECO:0000313" key="3">
    <source>
        <dbReference type="Proteomes" id="UP000886653"/>
    </source>
</evidence>
<organism evidence="2 3">
    <name type="scientific">Cronartium quercuum f. sp. fusiforme G11</name>
    <dbReference type="NCBI Taxonomy" id="708437"/>
    <lineage>
        <taxon>Eukaryota</taxon>
        <taxon>Fungi</taxon>
        <taxon>Dikarya</taxon>
        <taxon>Basidiomycota</taxon>
        <taxon>Pucciniomycotina</taxon>
        <taxon>Pucciniomycetes</taxon>
        <taxon>Pucciniales</taxon>
        <taxon>Coleosporiaceae</taxon>
        <taxon>Cronartium</taxon>
    </lineage>
</organism>
<reference evidence="2" key="1">
    <citation type="submission" date="2013-11" db="EMBL/GenBank/DDBJ databases">
        <title>Genome sequence of the fusiform rust pathogen reveals effectors for host alternation and coevolution with pine.</title>
        <authorList>
            <consortium name="DOE Joint Genome Institute"/>
            <person name="Smith K."/>
            <person name="Pendleton A."/>
            <person name="Kubisiak T."/>
            <person name="Anderson C."/>
            <person name="Salamov A."/>
            <person name="Aerts A."/>
            <person name="Riley R."/>
            <person name="Clum A."/>
            <person name="Lindquist E."/>
            <person name="Ence D."/>
            <person name="Campbell M."/>
            <person name="Kronenberg Z."/>
            <person name="Feau N."/>
            <person name="Dhillon B."/>
            <person name="Hamelin R."/>
            <person name="Burleigh J."/>
            <person name="Smith J."/>
            <person name="Yandell M."/>
            <person name="Nelson C."/>
            <person name="Grigoriev I."/>
            <person name="Davis J."/>
        </authorList>
    </citation>
    <scope>NUCLEOTIDE SEQUENCE</scope>
    <source>
        <strain evidence="2">G11</strain>
    </source>
</reference>
<proteinExistence type="predicted"/>
<evidence type="ECO:0008006" key="4">
    <source>
        <dbReference type="Google" id="ProtNLM"/>
    </source>
</evidence>
<feature type="compositionally biased region" description="Low complexity" evidence="1">
    <location>
        <begin position="267"/>
        <end position="288"/>
    </location>
</feature>
<name>A0A9P6NBR8_9BASI</name>
<feature type="region of interest" description="Disordered" evidence="1">
    <location>
        <begin position="107"/>
        <end position="134"/>
    </location>
</feature>
<feature type="region of interest" description="Disordered" evidence="1">
    <location>
        <begin position="387"/>
        <end position="474"/>
    </location>
</feature>
<comment type="caution">
    <text evidence="2">The sequence shown here is derived from an EMBL/GenBank/DDBJ whole genome shotgun (WGS) entry which is preliminary data.</text>
</comment>
<dbReference type="AlphaFoldDB" id="A0A9P6NBR8"/>
<dbReference type="EMBL" id="MU167416">
    <property type="protein sequence ID" value="KAG0140836.1"/>
    <property type="molecule type" value="Genomic_DNA"/>
</dbReference>
<protein>
    <recommendedName>
        <fullName evidence="4">Btz domain-containing protein</fullName>
    </recommendedName>
</protein>
<keyword evidence="3" id="KW-1185">Reference proteome</keyword>